<evidence type="ECO:0000256" key="1">
    <source>
        <dbReference type="SAM" id="Phobius"/>
    </source>
</evidence>
<proteinExistence type="predicted"/>
<evidence type="ECO:0000313" key="3">
    <source>
        <dbReference type="Proteomes" id="UP000092460"/>
    </source>
</evidence>
<feature type="transmembrane region" description="Helical" evidence="1">
    <location>
        <begin position="84"/>
        <end position="106"/>
    </location>
</feature>
<dbReference type="EnsemblMetazoa" id="GPPI030897-RA">
    <property type="protein sequence ID" value="GPPI030897-PA"/>
    <property type="gene ID" value="GPPI030897"/>
</dbReference>
<evidence type="ECO:0000313" key="2">
    <source>
        <dbReference type="EnsemblMetazoa" id="GPPI030897-PA"/>
    </source>
</evidence>
<keyword evidence="1" id="KW-0472">Membrane</keyword>
<dbReference type="AlphaFoldDB" id="A0A1B0BI47"/>
<dbReference type="Proteomes" id="UP000092460">
    <property type="component" value="Unassembled WGS sequence"/>
</dbReference>
<dbReference type="EMBL" id="JXJN01014771">
    <property type="status" value="NOT_ANNOTATED_CDS"/>
    <property type="molecule type" value="Genomic_DNA"/>
</dbReference>
<keyword evidence="1" id="KW-0812">Transmembrane</keyword>
<keyword evidence="1" id="KW-1133">Transmembrane helix</keyword>
<keyword evidence="3" id="KW-1185">Reference proteome</keyword>
<organism evidence="2 3">
    <name type="scientific">Glossina palpalis gambiensis</name>
    <dbReference type="NCBI Taxonomy" id="67801"/>
    <lineage>
        <taxon>Eukaryota</taxon>
        <taxon>Metazoa</taxon>
        <taxon>Ecdysozoa</taxon>
        <taxon>Arthropoda</taxon>
        <taxon>Hexapoda</taxon>
        <taxon>Insecta</taxon>
        <taxon>Pterygota</taxon>
        <taxon>Neoptera</taxon>
        <taxon>Endopterygota</taxon>
        <taxon>Diptera</taxon>
        <taxon>Brachycera</taxon>
        <taxon>Muscomorpha</taxon>
        <taxon>Hippoboscoidea</taxon>
        <taxon>Glossinidae</taxon>
        <taxon>Glossina</taxon>
    </lineage>
</organism>
<dbReference type="VEuPathDB" id="VectorBase:GPPI030897"/>
<reference evidence="3" key="1">
    <citation type="submission" date="2015-01" db="EMBL/GenBank/DDBJ databases">
        <authorList>
            <person name="Aksoy S."/>
            <person name="Warren W."/>
            <person name="Wilson R.K."/>
        </authorList>
    </citation>
    <scope>NUCLEOTIDE SEQUENCE [LARGE SCALE GENOMIC DNA]</scope>
    <source>
        <strain evidence="3">IAEA</strain>
    </source>
</reference>
<reference evidence="2" key="2">
    <citation type="submission" date="2020-05" db="UniProtKB">
        <authorList>
            <consortium name="EnsemblMetazoa"/>
        </authorList>
    </citation>
    <scope>IDENTIFICATION</scope>
    <source>
        <strain evidence="2">IAEA</strain>
    </source>
</reference>
<accession>A0A1B0BI47</accession>
<protein>
    <submittedName>
        <fullName evidence="2">Uncharacterized protein</fullName>
    </submittedName>
</protein>
<name>A0A1B0BI47_9MUSC</name>
<sequence length="121" mass="13574">MSTIIEGKDSPDMLLGFSMASLLPKDGHPFIFAIIDCKISRCQGQVSYGILRDSSGTFQCGQFALTTRIRRLHVLHIQQQCLDFLLIVFIIYLLGFWVVSSIYGKINCKGTNLLKRSNTAE</sequence>